<dbReference type="EMBL" id="CP133616">
    <property type="protein sequence ID" value="WMV31014.1"/>
    <property type="molecule type" value="Genomic_DNA"/>
</dbReference>
<dbReference type="InterPro" id="IPR036397">
    <property type="entry name" value="RNaseH_sf"/>
</dbReference>
<dbReference type="Proteomes" id="UP001234989">
    <property type="component" value="Chromosome 5"/>
</dbReference>
<dbReference type="PANTHER" id="PTHR33116:SF67">
    <property type="entry name" value="REVERSE TRANSCRIPTASE"/>
    <property type="match status" value="1"/>
</dbReference>
<sequence>MTVIRDYEEISGQMVNKAKSAFYLHDKTPLIVAIRMRKLTGIRQGNFPFIYLGCPIFYGRKINSHFEDLVRKVARRILSWQNKFLSFGGKYILIIHILQSLPVYLLSAMNPPKKIIAQLHQIFAKFFWGNTCNIKGKHWVAWSDMCYPKAEGGLVKEFIENGSWKIEKLQEHISEEMISHIVKNIQPHTYALNDKLWWMGNSIGVFSAKSAYHLLRNKRDTIDWMSCIWIKGLPFKFSFFLWRVWKKRIATDDNLRRIRIHIVSKCYCCEKGELETMTHLLLTAPITQRLWKQFASCAGLNIDGIHLHHLLIKWWKYEGNPKLQQIMKAIPAIVTWELWKMRNSIRHDKKVSFDKMFSQCQIIVHRLIKANYPWLKNIPLQWSGMFDLLQRYRPTLFYHIVRWTRPKEGWVKCNTDGASRGNPGMSSYGFCLRDSSGDLLYAEAKIIGFATNMVAEITTIWKAMRYCKEQGYANILLETDSLSLKNMIRGEWKIPWKIIERVEEIHEMMEISNTQIRHIYREANQLADFITNTTIDQEGKLQYHGFYQLPSKARGILNMDKQQIAAIRIRTRRINITNSQ</sequence>
<proteinExistence type="predicted"/>
<dbReference type="InterPro" id="IPR012337">
    <property type="entry name" value="RNaseH-like_sf"/>
</dbReference>
<reference evidence="2" key="1">
    <citation type="submission" date="2023-08" db="EMBL/GenBank/DDBJ databases">
        <title>A de novo genome assembly of Solanum verrucosum Schlechtendal, a Mexican diploid species geographically isolated from the other diploid A-genome species in potato relatives.</title>
        <authorList>
            <person name="Hosaka K."/>
        </authorList>
    </citation>
    <scope>NUCLEOTIDE SEQUENCE</scope>
    <source>
        <tissue evidence="2">Young leaves</tissue>
    </source>
</reference>
<feature type="domain" description="RNase H type-1" evidence="1">
    <location>
        <begin position="407"/>
        <end position="536"/>
    </location>
</feature>
<dbReference type="Pfam" id="PF13966">
    <property type="entry name" value="zf-RVT"/>
    <property type="match status" value="1"/>
</dbReference>
<evidence type="ECO:0000259" key="1">
    <source>
        <dbReference type="PROSITE" id="PS50879"/>
    </source>
</evidence>
<name>A0AAF0TSY6_SOLVR</name>
<dbReference type="Pfam" id="PF13456">
    <property type="entry name" value="RVT_3"/>
    <property type="match status" value="1"/>
</dbReference>
<keyword evidence="3" id="KW-1185">Reference proteome</keyword>
<dbReference type="InterPro" id="IPR026960">
    <property type="entry name" value="RVT-Znf"/>
</dbReference>
<dbReference type="PANTHER" id="PTHR33116">
    <property type="entry name" value="REVERSE TRANSCRIPTASE ZINC-BINDING DOMAIN-CONTAINING PROTEIN-RELATED-RELATED"/>
    <property type="match status" value="1"/>
</dbReference>
<gene>
    <name evidence="2" type="ORF">MTR67_024399</name>
</gene>
<dbReference type="GO" id="GO:0004523">
    <property type="term" value="F:RNA-DNA hybrid ribonuclease activity"/>
    <property type="evidence" value="ECO:0007669"/>
    <property type="project" value="InterPro"/>
</dbReference>
<dbReference type="InterPro" id="IPR002156">
    <property type="entry name" value="RNaseH_domain"/>
</dbReference>
<organism evidence="2 3">
    <name type="scientific">Solanum verrucosum</name>
    <dbReference type="NCBI Taxonomy" id="315347"/>
    <lineage>
        <taxon>Eukaryota</taxon>
        <taxon>Viridiplantae</taxon>
        <taxon>Streptophyta</taxon>
        <taxon>Embryophyta</taxon>
        <taxon>Tracheophyta</taxon>
        <taxon>Spermatophyta</taxon>
        <taxon>Magnoliopsida</taxon>
        <taxon>eudicotyledons</taxon>
        <taxon>Gunneridae</taxon>
        <taxon>Pentapetalae</taxon>
        <taxon>asterids</taxon>
        <taxon>lamiids</taxon>
        <taxon>Solanales</taxon>
        <taxon>Solanaceae</taxon>
        <taxon>Solanoideae</taxon>
        <taxon>Solaneae</taxon>
        <taxon>Solanum</taxon>
    </lineage>
</organism>
<dbReference type="PROSITE" id="PS50879">
    <property type="entry name" value="RNASE_H_1"/>
    <property type="match status" value="1"/>
</dbReference>
<accession>A0AAF0TSY6</accession>
<evidence type="ECO:0000313" key="3">
    <source>
        <dbReference type="Proteomes" id="UP001234989"/>
    </source>
</evidence>
<dbReference type="Gene3D" id="3.30.420.10">
    <property type="entry name" value="Ribonuclease H-like superfamily/Ribonuclease H"/>
    <property type="match status" value="1"/>
</dbReference>
<protein>
    <recommendedName>
        <fullName evidence="1">RNase H type-1 domain-containing protein</fullName>
    </recommendedName>
</protein>
<dbReference type="InterPro" id="IPR044730">
    <property type="entry name" value="RNase_H-like_dom_plant"/>
</dbReference>
<dbReference type="AlphaFoldDB" id="A0AAF0TSY6"/>
<dbReference type="CDD" id="cd06222">
    <property type="entry name" value="RNase_H_like"/>
    <property type="match status" value="1"/>
</dbReference>
<evidence type="ECO:0000313" key="2">
    <source>
        <dbReference type="EMBL" id="WMV31014.1"/>
    </source>
</evidence>
<dbReference type="GO" id="GO:0003676">
    <property type="term" value="F:nucleic acid binding"/>
    <property type="evidence" value="ECO:0007669"/>
    <property type="project" value="InterPro"/>
</dbReference>
<dbReference type="SUPFAM" id="SSF53098">
    <property type="entry name" value="Ribonuclease H-like"/>
    <property type="match status" value="1"/>
</dbReference>